<dbReference type="PANTHER" id="PTHR43857:SF1">
    <property type="entry name" value="YJGH FAMILY PROTEIN"/>
    <property type="match status" value="1"/>
</dbReference>
<dbReference type="Pfam" id="PF01042">
    <property type="entry name" value="Ribonuc_L-PSP"/>
    <property type="match status" value="1"/>
</dbReference>
<protein>
    <recommendedName>
        <fullName evidence="3">RidA family protein</fullName>
    </recommendedName>
</protein>
<dbReference type="Gene3D" id="3.30.1330.40">
    <property type="entry name" value="RutC-like"/>
    <property type="match status" value="1"/>
</dbReference>
<dbReference type="InterPro" id="IPR035959">
    <property type="entry name" value="RutC-like_sf"/>
</dbReference>
<dbReference type="AlphaFoldDB" id="A0A2W5FJ31"/>
<comment type="caution">
    <text evidence="1">The sequence shown here is derived from an EMBL/GenBank/DDBJ whole genome shotgun (WGS) entry which is preliminary data.</text>
</comment>
<dbReference type="CDD" id="cd00448">
    <property type="entry name" value="YjgF_YER057c_UK114_family"/>
    <property type="match status" value="1"/>
</dbReference>
<dbReference type="PANTHER" id="PTHR43857">
    <property type="entry name" value="BLR7761 PROTEIN"/>
    <property type="match status" value="1"/>
</dbReference>
<dbReference type="SUPFAM" id="SSF55298">
    <property type="entry name" value="YjgF-like"/>
    <property type="match status" value="1"/>
</dbReference>
<organism evidence="1 2">
    <name type="scientific">Agrobacterium fabrum</name>
    <dbReference type="NCBI Taxonomy" id="1176649"/>
    <lineage>
        <taxon>Bacteria</taxon>
        <taxon>Pseudomonadati</taxon>
        <taxon>Pseudomonadota</taxon>
        <taxon>Alphaproteobacteria</taxon>
        <taxon>Hyphomicrobiales</taxon>
        <taxon>Rhizobiaceae</taxon>
        <taxon>Rhizobium/Agrobacterium group</taxon>
        <taxon>Agrobacterium</taxon>
        <taxon>Agrobacterium tumefaciens complex</taxon>
    </lineage>
</organism>
<accession>A0A2W5FJ31</accession>
<name>A0A2W5FJ31_9HYPH</name>
<evidence type="ECO:0008006" key="3">
    <source>
        <dbReference type="Google" id="ProtNLM"/>
    </source>
</evidence>
<evidence type="ECO:0000313" key="1">
    <source>
        <dbReference type="EMBL" id="PZP54394.1"/>
    </source>
</evidence>
<reference evidence="1 2" key="1">
    <citation type="submission" date="2017-08" db="EMBL/GenBank/DDBJ databases">
        <title>Infants hospitalized years apart are colonized by the same room-sourced microbial strains.</title>
        <authorList>
            <person name="Brooks B."/>
            <person name="Olm M.R."/>
            <person name="Firek B.A."/>
            <person name="Baker R."/>
            <person name="Thomas B.C."/>
            <person name="Morowitz M.J."/>
            <person name="Banfield J.F."/>
        </authorList>
    </citation>
    <scope>NUCLEOTIDE SEQUENCE [LARGE SCALE GENOMIC DNA]</scope>
    <source>
        <strain evidence="1">S2_009_000_R2_73</strain>
    </source>
</reference>
<sequence>MNFNPLTIAPPLNDAYAQISIAPSGPLAFIAGQVAIDRAGQLVGPNDHALQAAQCFRNIADVLKALNAHPFQMVRMTINVVGHRDELVEPIFAAGQEVFGDHWPVCASIFLGVQALGHSDWLIEVDAIVALKKRPEAGPQTVDV</sequence>
<dbReference type="InterPro" id="IPR006175">
    <property type="entry name" value="YjgF/YER057c/UK114"/>
</dbReference>
<dbReference type="EMBL" id="QFOL01000001">
    <property type="protein sequence ID" value="PZP54394.1"/>
    <property type="molecule type" value="Genomic_DNA"/>
</dbReference>
<evidence type="ECO:0000313" key="2">
    <source>
        <dbReference type="Proteomes" id="UP000249769"/>
    </source>
</evidence>
<gene>
    <name evidence="1" type="ORF">DI595_00440</name>
</gene>
<proteinExistence type="predicted"/>
<dbReference type="Proteomes" id="UP000249769">
    <property type="component" value="Unassembled WGS sequence"/>
</dbReference>